<name>A0A176YU32_9BRAD</name>
<dbReference type="SUPFAM" id="SSF48452">
    <property type="entry name" value="TPR-like"/>
    <property type="match status" value="1"/>
</dbReference>
<dbReference type="Proteomes" id="UP000076959">
    <property type="component" value="Unassembled WGS sequence"/>
</dbReference>
<feature type="DNA-binding region" description="OmpR/PhoB-type" evidence="2">
    <location>
        <begin position="8"/>
        <end position="106"/>
    </location>
</feature>
<dbReference type="PRINTS" id="PR00364">
    <property type="entry name" value="DISEASERSIST"/>
</dbReference>
<dbReference type="SUPFAM" id="SSF46894">
    <property type="entry name" value="C-terminal effector domain of the bipartite response regulators"/>
    <property type="match status" value="1"/>
</dbReference>
<reference evidence="4 5" key="1">
    <citation type="submission" date="2016-03" db="EMBL/GenBank/DDBJ databases">
        <title>Draft Genome Sequence of the Strain BR 10245 (Bradyrhizobium sp.) isolated from nodules of Centrolobium paraense.</title>
        <authorList>
            <person name="Simoes-Araujo J.L.Sr."/>
            <person name="Barauna A.C."/>
            <person name="Silva K."/>
            <person name="Zilli J.E."/>
        </authorList>
    </citation>
    <scope>NUCLEOTIDE SEQUENCE [LARGE SCALE GENOMIC DNA]</scope>
    <source>
        <strain evidence="4 5">BR 10245</strain>
    </source>
</reference>
<dbReference type="GO" id="GO:0043531">
    <property type="term" value="F:ADP binding"/>
    <property type="evidence" value="ECO:0007669"/>
    <property type="project" value="InterPro"/>
</dbReference>
<dbReference type="SMART" id="SM00382">
    <property type="entry name" value="AAA"/>
    <property type="match status" value="1"/>
</dbReference>
<dbReference type="Pfam" id="PF00931">
    <property type="entry name" value="NB-ARC"/>
    <property type="match status" value="1"/>
</dbReference>
<dbReference type="CDD" id="cd00383">
    <property type="entry name" value="trans_reg_C"/>
    <property type="match status" value="1"/>
</dbReference>
<dbReference type="InterPro" id="IPR058852">
    <property type="entry name" value="HTH_77"/>
</dbReference>
<dbReference type="InterPro" id="IPR027417">
    <property type="entry name" value="P-loop_NTPase"/>
</dbReference>
<sequence>MQQRTEANETFRFGPFRLIVPQKLLLKGHEPVAIGSRALDILIALVERAGEVVSRRELVGRVWPDVVVEEANLRVHIAGLRRALGDGQDGARYIANVPGRGYCFVASVERRAKADLPAGVPPARILPQTLPVRLQRMVGRDETIETLCAEVMSQRFVTVVGPGGVGKTTVAVAAAHELAAEFQDAICFVDLSALKDGALVVSAVASAVGCLSETQDSLPRLLATLADRRILLVLDSCEHVIEFVATLTEGLFREAPEVHIIATSRETLRVQGENVHPLQSLDTPSNEVALTAAEALASPAVRLFVDRAAAGGYRHDLTDEEAPTVADICRQLDGMPLALELTASRASTYGVRSLAQLVGNRLMLLWKGRRSVPRHQTLTAMLDWSYDLLSEQEKSILCTLSIFVGSFTLEMAQAVASDPAHDGFQVLDLVASLVDKSLISVSRAGNAASYRLLDTTRAHAGIKLRERGDADAVARRHALHFAERLAGLRINGLDESDLAAHARHVGDIRSALEWSFSDAGDSSIGVALGAGATPVFLAISMLSECRRWCLRTLDALPEQVRGTRLEIGLQLALAISSHHAHSDSTEVARALERGLSLADSLGDSEYQLELLAGLNVYGTRFADAAAPLAAAERYASIARERGGSREIVAAEWMLGSSHHLVGNQALAQQSYERGFKRAAAAGVGEVHSFGYGHQARALIGCARTLWLRGLPDQAAQLAYEGIEVAGRQAQSVSFSICLAYAYAVPVFLWRGDLQVAEDIIDRLIAHAARYSLASYHAAGLGLRGELMMAKGDAQLGIALLRDALPILQAQQRYIFSSASSRALAEGLTRIGHAAEATIIIDAILADAMRGSGTFEMPDLIRTRGEVLLAASPKNWPEAEASLKNSLDLARRQSSLGWELRSAILLSRWWQERGRHEEARTLLADVYARFTEGFQTFDLQQAARQLRALGARPSRNGRS</sequence>
<accession>A0A176YU32</accession>
<dbReference type="Pfam" id="PF25872">
    <property type="entry name" value="HTH_77"/>
    <property type="match status" value="1"/>
</dbReference>
<dbReference type="Pfam" id="PF00486">
    <property type="entry name" value="Trans_reg_C"/>
    <property type="match status" value="1"/>
</dbReference>
<dbReference type="STRING" id="1505087.AYJ54_11155"/>
<evidence type="ECO:0000256" key="2">
    <source>
        <dbReference type="PROSITE-ProRule" id="PRU01091"/>
    </source>
</evidence>
<comment type="caution">
    <text evidence="4">The sequence shown here is derived from an EMBL/GenBank/DDBJ whole genome shotgun (WGS) entry which is preliminary data.</text>
</comment>
<dbReference type="GO" id="GO:0000160">
    <property type="term" value="P:phosphorelay signal transduction system"/>
    <property type="evidence" value="ECO:0007669"/>
    <property type="project" value="InterPro"/>
</dbReference>
<dbReference type="PANTHER" id="PTHR47691">
    <property type="entry name" value="REGULATOR-RELATED"/>
    <property type="match status" value="1"/>
</dbReference>
<dbReference type="InterPro" id="IPR011990">
    <property type="entry name" value="TPR-like_helical_dom_sf"/>
</dbReference>
<organism evidence="4 5">
    <name type="scientific">Bradyrhizobium centrolobii</name>
    <dbReference type="NCBI Taxonomy" id="1505087"/>
    <lineage>
        <taxon>Bacteria</taxon>
        <taxon>Pseudomonadati</taxon>
        <taxon>Pseudomonadota</taxon>
        <taxon>Alphaproteobacteria</taxon>
        <taxon>Hyphomicrobiales</taxon>
        <taxon>Nitrobacteraceae</taxon>
        <taxon>Bradyrhizobium</taxon>
    </lineage>
</organism>
<dbReference type="Gene3D" id="1.10.10.10">
    <property type="entry name" value="Winged helix-like DNA-binding domain superfamily/Winged helix DNA-binding domain"/>
    <property type="match status" value="1"/>
</dbReference>
<dbReference type="InterPro" id="IPR036388">
    <property type="entry name" value="WH-like_DNA-bd_sf"/>
</dbReference>
<evidence type="ECO:0000313" key="5">
    <source>
        <dbReference type="Proteomes" id="UP000076959"/>
    </source>
</evidence>
<dbReference type="InterPro" id="IPR001867">
    <property type="entry name" value="OmpR/PhoB-type_DNA-bd"/>
</dbReference>
<dbReference type="AlphaFoldDB" id="A0A176YU32"/>
<protein>
    <recommendedName>
        <fullName evidence="3">OmpR/PhoB-type domain-containing protein</fullName>
    </recommendedName>
</protein>
<evidence type="ECO:0000259" key="3">
    <source>
        <dbReference type="PROSITE" id="PS51755"/>
    </source>
</evidence>
<evidence type="ECO:0000313" key="4">
    <source>
        <dbReference type="EMBL" id="OAF10232.1"/>
    </source>
</evidence>
<dbReference type="Gene3D" id="3.40.50.300">
    <property type="entry name" value="P-loop containing nucleotide triphosphate hydrolases"/>
    <property type="match status" value="1"/>
</dbReference>
<gene>
    <name evidence="4" type="ORF">AYJ54_11155</name>
</gene>
<dbReference type="GO" id="GO:0006355">
    <property type="term" value="P:regulation of DNA-templated transcription"/>
    <property type="evidence" value="ECO:0007669"/>
    <property type="project" value="InterPro"/>
</dbReference>
<proteinExistence type="predicted"/>
<keyword evidence="5" id="KW-1185">Reference proteome</keyword>
<dbReference type="InterPro" id="IPR016032">
    <property type="entry name" value="Sig_transdc_resp-reg_C-effctor"/>
</dbReference>
<keyword evidence="1 2" id="KW-0238">DNA-binding</keyword>
<dbReference type="InterPro" id="IPR002182">
    <property type="entry name" value="NB-ARC"/>
</dbReference>
<dbReference type="GO" id="GO:0003677">
    <property type="term" value="F:DNA binding"/>
    <property type="evidence" value="ECO:0007669"/>
    <property type="project" value="UniProtKB-UniRule"/>
</dbReference>
<dbReference type="SUPFAM" id="SSF52540">
    <property type="entry name" value="P-loop containing nucleoside triphosphate hydrolases"/>
    <property type="match status" value="1"/>
</dbReference>
<dbReference type="EMBL" id="LUUB01000053">
    <property type="protein sequence ID" value="OAF10232.1"/>
    <property type="molecule type" value="Genomic_DNA"/>
</dbReference>
<evidence type="ECO:0000256" key="1">
    <source>
        <dbReference type="ARBA" id="ARBA00023125"/>
    </source>
</evidence>
<dbReference type="PROSITE" id="PS51755">
    <property type="entry name" value="OMPR_PHOB"/>
    <property type="match status" value="1"/>
</dbReference>
<dbReference type="SMART" id="SM00862">
    <property type="entry name" value="Trans_reg_C"/>
    <property type="match status" value="1"/>
</dbReference>
<feature type="domain" description="OmpR/PhoB-type" evidence="3">
    <location>
        <begin position="8"/>
        <end position="106"/>
    </location>
</feature>
<dbReference type="PANTHER" id="PTHR47691:SF3">
    <property type="entry name" value="HTH-TYPE TRANSCRIPTIONAL REGULATOR RV0890C-RELATED"/>
    <property type="match status" value="1"/>
</dbReference>
<dbReference type="InterPro" id="IPR003593">
    <property type="entry name" value="AAA+_ATPase"/>
</dbReference>